<dbReference type="GO" id="GO:0008270">
    <property type="term" value="F:zinc ion binding"/>
    <property type="evidence" value="ECO:0007669"/>
    <property type="project" value="InterPro"/>
</dbReference>
<protein>
    <recommendedName>
        <fullName evidence="1">Peptidase metallopeptidase domain-containing protein</fullName>
    </recommendedName>
</protein>
<dbReference type="InterPro" id="IPR006026">
    <property type="entry name" value="Peptidase_Metallo"/>
</dbReference>
<sequence length="249" mass="28669">MIDYLIEKTVHQLHQSLQGKTPSIPSRFKRSIGLPEAFWNTGQTLRISFLGAPDEGFKRQIVDIGSQWLEHAQLNFELLDNDQRHAEIVIRTDGPETLNQSDYGRYRRDTNGATMILGVKPADPNLHAMVLHEFGHALGLYHEHQHPDAGIAWDKAALRRYLSTRFSEEERAHPDYDEIAERLISQNYDPITYQPRITLRYDRKSIMHYPINNAYTVGDHASDWAVELSAKDKQFMRMIYPGKGSPDVT</sequence>
<evidence type="ECO:0000313" key="3">
    <source>
        <dbReference type="Proteomes" id="UP000309819"/>
    </source>
</evidence>
<gene>
    <name evidence="2" type="ORF">FEM01_06865</name>
</gene>
<dbReference type="GO" id="GO:0008237">
    <property type="term" value="F:metallopeptidase activity"/>
    <property type="evidence" value="ECO:0007669"/>
    <property type="project" value="InterPro"/>
</dbReference>
<dbReference type="OrthoDB" id="3669864at2"/>
<dbReference type="AlphaFoldDB" id="A0A5R8ZBQ3"/>
<dbReference type="SMART" id="SM00235">
    <property type="entry name" value="ZnMc"/>
    <property type="match status" value="1"/>
</dbReference>
<accession>A0A5R8ZBQ3</accession>
<dbReference type="Proteomes" id="UP000309819">
    <property type="component" value="Unassembled WGS sequence"/>
</dbReference>
<dbReference type="Gene3D" id="3.40.390.10">
    <property type="entry name" value="Collagenase (Catalytic Domain)"/>
    <property type="match status" value="1"/>
</dbReference>
<evidence type="ECO:0000259" key="1">
    <source>
        <dbReference type="SMART" id="SM00235"/>
    </source>
</evidence>
<proteinExistence type="predicted"/>
<dbReference type="EMBL" id="VAUO01000002">
    <property type="protein sequence ID" value="TLP63202.1"/>
    <property type="molecule type" value="Genomic_DNA"/>
</dbReference>
<keyword evidence="3" id="KW-1185">Reference proteome</keyword>
<organism evidence="2 3">
    <name type="scientific">Pseudomonas mosselii</name>
    <dbReference type="NCBI Taxonomy" id="78327"/>
    <lineage>
        <taxon>Bacteria</taxon>
        <taxon>Pseudomonadati</taxon>
        <taxon>Pseudomonadota</taxon>
        <taxon>Gammaproteobacteria</taxon>
        <taxon>Pseudomonadales</taxon>
        <taxon>Pseudomonadaceae</taxon>
        <taxon>Pseudomonas</taxon>
    </lineage>
</organism>
<dbReference type="GO" id="GO:0006508">
    <property type="term" value="P:proteolysis"/>
    <property type="evidence" value="ECO:0007669"/>
    <property type="project" value="InterPro"/>
</dbReference>
<dbReference type="RefSeq" id="WP_138218595.1">
    <property type="nucleotide sequence ID" value="NZ_VAUO01000002.1"/>
</dbReference>
<feature type="domain" description="Peptidase metallopeptidase" evidence="1">
    <location>
        <begin position="35"/>
        <end position="178"/>
    </location>
</feature>
<dbReference type="InterPro" id="IPR024079">
    <property type="entry name" value="MetalloPept_cat_dom_sf"/>
</dbReference>
<reference evidence="2 3" key="1">
    <citation type="submission" date="2019-05" db="EMBL/GenBank/DDBJ databases">
        <title>Pseudomonas sp. SC006 isolated from lettuce that can produce HBGAs.</title>
        <authorList>
            <person name="Wang D."/>
            <person name="Liao N."/>
            <person name="Liu D."/>
            <person name="Zhang Z."/>
            <person name="Zou S."/>
        </authorList>
    </citation>
    <scope>NUCLEOTIDE SEQUENCE [LARGE SCALE GENOMIC DNA]</scope>
    <source>
        <strain evidence="2 3">SC006</strain>
    </source>
</reference>
<comment type="caution">
    <text evidence="2">The sequence shown here is derived from an EMBL/GenBank/DDBJ whole genome shotgun (WGS) entry which is preliminary data.</text>
</comment>
<name>A0A5R8ZBQ3_9PSED</name>
<evidence type="ECO:0000313" key="2">
    <source>
        <dbReference type="EMBL" id="TLP63202.1"/>
    </source>
</evidence>
<dbReference type="SUPFAM" id="SSF55486">
    <property type="entry name" value="Metalloproteases ('zincins'), catalytic domain"/>
    <property type="match status" value="1"/>
</dbReference>